<keyword evidence="3" id="KW-0175">Coiled coil</keyword>
<dbReference type="PRINTS" id="PR02075">
    <property type="entry name" value="FIBSHEATHIP1"/>
</dbReference>
<accession>A0AAV2HGW2</accession>
<feature type="region of interest" description="Disordered" evidence="4">
    <location>
        <begin position="148"/>
        <end position="167"/>
    </location>
</feature>
<dbReference type="EMBL" id="CAXITT010000137">
    <property type="protein sequence ID" value="CAL1533211.1"/>
    <property type="molecule type" value="Genomic_DNA"/>
</dbReference>
<dbReference type="Pfam" id="PF15554">
    <property type="entry name" value="FSIP1"/>
    <property type="match status" value="1"/>
</dbReference>
<feature type="region of interest" description="Disordered" evidence="4">
    <location>
        <begin position="23"/>
        <end position="50"/>
    </location>
</feature>
<proteinExistence type="inferred from homology"/>
<gene>
    <name evidence="5" type="ORF">GSLYS_00007229001</name>
</gene>
<feature type="compositionally biased region" description="Basic and acidic residues" evidence="4">
    <location>
        <begin position="281"/>
        <end position="294"/>
    </location>
</feature>
<sequence>MAKELNLHEINQIKKGARFADLLPSQEVYSDEDDDEDDNEETDDDYSPDIFGDLEMKDLDEEGLAVMNSILYNQESGTSRTRMFNNDHHIAEQTKNALVFAGNEDDNDDDIDSEEERDIMKEIREEIEIKVRDEMKDELAGFQSRLKAIESGHTPGEQDEKKDVDDSLRMDENMDPRLKEAIIKMNKLDKILKKKLKIEREVKKERLLLERRMRKEIAEMDQGTPFYREIKFNTEKFLSLELPSTHNEGIILDNEDNIPPVFQTQIDEAEIKTNINSKNKAGGDHTQENQKSRSELNTPNKGETRNTASSMSRPPGKGNTSKNFIKRNKKLAAHGNDPIAMTDDEKKRLEELLEGVDDLPDIENPAEPVTVGPYQLAVHPGEGFCPDTTERMSLTNINEQLKQIMPEEEFNAMIVNTMKSNAVSHQLFTRVGIKTPAVEEPGERTLFETKEERELSVRLQTIEKELEKFKIPQEMEDEEEKHLTDEQLEKLLDECVRNLSRTSYLETPDSTPRSQLSSRQYLMENPPLLSEEQLQKLLSEAHFPLSSKLLALREDDDKILEEEGDAETIRAETWKAIKDTKPGGEIDSDSDEEDTIIASKHVKATDKSVYNLEKDKSSNNAADFSPCSSSETYLFDSVHDSSDSSPSSFGSFHVDRRDHISSVKKSVSEITYSNKPGDHFKSLPKISLSIGELSRVSSLSSSGELSRAGSLSSISQESFENEILRLPHLSPNHCLIQAQQGLSDQEVKFKASMTTSKQVFQMMEDDLSELKDYYENEIISTRGHTPKTRTVNNITPKHDMVLSSYSEKDIDISTSPTLQKSSPVILNQNPKSTT</sequence>
<feature type="region of interest" description="Disordered" evidence="4">
    <location>
        <begin position="812"/>
        <end position="834"/>
    </location>
</feature>
<dbReference type="PANTHER" id="PTHR22012">
    <property type="entry name" value="FIBROUS SHEATH INTERACTING PROTEIN 1"/>
    <property type="match status" value="1"/>
</dbReference>
<comment type="caution">
    <text evidence="5">The sequence shown here is derived from an EMBL/GenBank/DDBJ whole genome shotgun (WGS) entry which is preliminary data.</text>
</comment>
<feature type="compositionally biased region" description="Basic and acidic residues" evidence="4">
    <location>
        <begin position="156"/>
        <end position="167"/>
    </location>
</feature>
<comment type="similarity">
    <text evidence="1">Belongs to the FSIP1 family.</text>
</comment>
<reference evidence="5 6" key="1">
    <citation type="submission" date="2024-04" db="EMBL/GenBank/DDBJ databases">
        <authorList>
            <consortium name="Genoscope - CEA"/>
            <person name="William W."/>
        </authorList>
    </citation>
    <scope>NUCLEOTIDE SEQUENCE [LARGE SCALE GENOMIC DNA]</scope>
</reference>
<evidence type="ECO:0000256" key="4">
    <source>
        <dbReference type="SAM" id="MobiDB-lite"/>
    </source>
</evidence>
<dbReference type="PANTHER" id="PTHR22012:SF2">
    <property type="entry name" value="FIBROUS SHEATH-INTERACTING PROTEIN 1"/>
    <property type="match status" value="1"/>
</dbReference>
<feature type="compositionally biased region" description="Acidic residues" evidence="4">
    <location>
        <begin position="29"/>
        <end position="47"/>
    </location>
</feature>
<name>A0AAV2HGW2_LYMST</name>
<evidence type="ECO:0000256" key="2">
    <source>
        <dbReference type="ARBA" id="ARBA00019480"/>
    </source>
</evidence>
<dbReference type="InterPro" id="IPR026246">
    <property type="entry name" value="Fsip1"/>
</dbReference>
<evidence type="ECO:0000313" key="6">
    <source>
        <dbReference type="Proteomes" id="UP001497497"/>
    </source>
</evidence>
<organism evidence="5 6">
    <name type="scientific">Lymnaea stagnalis</name>
    <name type="common">Great pond snail</name>
    <name type="synonym">Helix stagnalis</name>
    <dbReference type="NCBI Taxonomy" id="6523"/>
    <lineage>
        <taxon>Eukaryota</taxon>
        <taxon>Metazoa</taxon>
        <taxon>Spiralia</taxon>
        <taxon>Lophotrochozoa</taxon>
        <taxon>Mollusca</taxon>
        <taxon>Gastropoda</taxon>
        <taxon>Heterobranchia</taxon>
        <taxon>Euthyneura</taxon>
        <taxon>Panpulmonata</taxon>
        <taxon>Hygrophila</taxon>
        <taxon>Lymnaeoidea</taxon>
        <taxon>Lymnaeidae</taxon>
        <taxon>Lymnaea</taxon>
    </lineage>
</organism>
<feature type="region of interest" description="Disordered" evidence="4">
    <location>
        <begin position="274"/>
        <end position="323"/>
    </location>
</feature>
<dbReference type="Proteomes" id="UP001497497">
    <property type="component" value="Unassembled WGS sequence"/>
</dbReference>
<dbReference type="AlphaFoldDB" id="A0AAV2HGW2"/>
<protein>
    <recommendedName>
        <fullName evidence="2">Fibrous sheath-interacting protein 1</fullName>
    </recommendedName>
</protein>
<evidence type="ECO:0000256" key="1">
    <source>
        <dbReference type="ARBA" id="ARBA00010495"/>
    </source>
</evidence>
<evidence type="ECO:0000256" key="3">
    <source>
        <dbReference type="ARBA" id="ARBA00023054"/>
    </source>
</evidence>
<feature type="compositionally biased region" description="Polar residues" evidence="4">
    <location>
        <begin position="295"/>
        <end position="323"/>
    </location>
</feature>
<keyword evidence="6" id="KW-1185">Reference proteome</keyword>
<evidence type="ECO:0000313" key="5">
    <source>
        <dbReference type="EMBL" id="CAL1533211.1"/>
    </source>
</evidence>